<dbReference type="Proteomes" id="UP000008237">
    <property type="component" value="Unassembled WGS sequence"/>
</dbReference>
<organism evidence="4">
    <name type="scientific">Harpegnathos saltator</name>
    <name type="common">Jerdon's jumping ant</name>
    <dbReference type="NCBI Taxonomy" id="610380"/>
    <lineage>
        <taxon>Eukaryota</taxon>
        <taxon>Metazoa</taxon>
        <taxon>Ecdysozoa</taxon>
        <taxon>Arthropoda</taxon>
        <taxon>Hexapoda</taxon>
        <taxon>Insecta</taxon>
        <taxon>Pterygota</taxon>
        <taxon>Neoptera</taxon>
        <taxon>Endopterygota</taxon>
        <taxon>Hymenoptera</taxon>
        <taxon>Apocrita</taxon>
        <taxon>Aculeata</taxon>
        <taxon>Formicoidea</taxon>
        <taxon>Formicidae</taxon>
        <taxon>Ponerinae</taxon>
        <taxon>Ponerini</taxon>
        <taxon>Harpegnathos</taxon>
    </lineage>
</organism>
<evidence type="ECO:0000313" key="3">
    <source>
        <dbReference type="EMBL" id="EFN79252.1"/>
    </source>
</evidence>
<feature type="chain" id="PRO_5003157888" evidence="2">
    <location>
        <begin position="19"/>
        <end position="332"/>
    </location>
</feature>
<feature type="signal peptide" evidence="2">
    <location>
        <begin position="1"/>
        <end position="18"/>
    </location>
</feature>
<dbReference type="KEGG" id="hst:105187955"/>
<dbReference type="EMBL" id="GL451478">
    <property type="protein sequence ID" value="EFN79252.1"/>
    <property type="molecule type" value="Genomic_DNA"/>
</dbReference>
<evidence type="ECO:0000256" key="1">
    <source>
        <dbReference type="SAM" id="Phobius"/>
    </source>
</evidence>
<keyword evidence="2" id="KW-0732">Signal</keyword>
<accession>E2BYG8</accession>
<protein>
    <submittedName>
        <fullName evidence="3">Uncharacterized protein</fullName>
    </submittedName>
</protein>
<keyword evidence="4" id="KW-1185">Reference proteome</keyword>
<dbReference type="OMA" id="AGNCKCP"/>
<gene>
    <name evidence="3" type="ORF">EAI_08921</name>
</gene>
<evidence type="ECO:0000256" key="2">
    <source>
        <dbReference type="SAM" id="SignalP"/>
    </source>
</evidence>
<keyword evidence="1" id="KW-0472">Membrane</keyword>
<feature type="transmembrane region" description="Helical" evidence="1">
    <location>
        <begin position="307"/>
        <end position="330"/>
    </location>
</feature>
<keyword evidence="1" id="KW-0812">Transmembrane</keyword>
<dbReference type="InParanoid" id="E2BYG8"/>
<evidence type="ECO:0000313" key="4">
    <source>
        <dbReference type="Proteomes" id="UP000008237"/>
    </source>
</evidence>
<reference evidence="3 4" key="1">
    <citation type="journal article" date="2010" name="Science">
        <title>Genomic comparison of the ants Camponotus floridanus and Harpegnathos saltator.</title>
        <authorList>
            <person name="Bonasio R."/>
            <person name="Zhang G."/>
            <person name="Ye C."/>
            <person name="Mutti N.S."/>
            <person name="Fang X."/>
            <person name="Qin N."/>
            <person name="Donahue G."/>
            <person name="Yang P."/>
            <person name="Li Q."/>
            <person name="Li C."/>
            <person name="Zhang P."/>
            <person name="Huang Z."/>
            <person name="Berger S.L."/>
            <person name="Reinberg D."/>
            <person name="Wang J."/>
            <person name="Liebig J."/>
        </authorList>
    </citation>
    <scope>NUCLEOTIDE SEQUENCE [LARGE SCALE GENOMIC DNA]</scope>
    <source>
        <strain evidence="3 4">R22 G/1</strain>
    </source>
</reference>
<name>E2BYG8_HARSA</name>
<dbReference type="AlphaFoldDB" id="E2BYG8"/>
<sequence length="332" mass="36292">MGAGLLVVILTAALSASANNINGQCRIHNGTKITCSCIGNEELFLPDDYNYTNIVSVTVAGCDSVNLHYSSLTEASDLEEMIVQNISGRLDFDVYITSSRLKMLRLSDIGRIPSIVAHTFVSLANIDTLMIENTRIDEFKEDFSYVNVSSFFMRNVTVERIDQLNLSENGKTLCIMNSELRNIATSLTFNIRTIEIIGSKFRLQRPGMVSVLGDIVIIKDSVFLNASMSLDAAAATVHGICADGKSALRLSSKHIDSTDNRLPNEIVYLTRNNQTVKSDMFVNKNNMVCKAGNCKCPKISGQAPCSAVYISLVLVLGCFLMSLSRGFGLLSL</sequence>
<dbReference type="OrthoDB" id="7590297at2759"/>
<proteinExistence type="predicted"/>
<dbReference type="SUPFAM" id="SSF52058">
    <property type="entry name" value="L domain-like"/>
    <property type="match status" value="1"/>
</dbReference>
<keyword evidence="1" id="KW-1133">Transmembrane helix</keyword>